<dbReference type="WBParaSite" id="SPAL_0000682925.1">
    <property type="protein sequence ID" value="SPAL_0000682925.1"/>
    <property type="gene ID" value="SPAL_0000682925"/>
</dbReference>
<dbReference type="SUPFAM" id="SSF56112">
    <property type="entry name" value="Protein kinase-like (PK-like)"/>
    <property type="match status" value="1"/>
</dbReference>
<dbReference type="PROSITE" id="PS50011">
    <property type="entry name" value="PROTEIN_KINASE_DOM"/>
    <property type="match status" value="1"/>
</dbReference>
<proteinExistence type="predicted"/>
<dbReference type="AlphaFoldDB" id="A0A0N5BLN4"/>
<dbReference type="InterPro" id="IPR011009">
    <property type="entry name" value="Kinase-like_dom_sf"/>
</dbReference>
<dbReference type="InterPro" id="IPR000719">
    <property type="entry name" value="Prot_kinase_dom"/>
</dbReference>
<evidence type="ECO:0000313" key="2">
    <source>
        <dbReference type="Proteomes" id="UP000046392"/>
    </source>
</evidence>
<keyword evidence="2" id="KW-1185">Reference proteome</keyword>
<dbReference type="InterPro" id="IPR008271">
    <property type="entry name" value="Ser/Thr_kinase_AS"/>
</dbReference>
<dbReference type="GO" id="GO:0005524">
    <property type="term" value="F:ATP binding"/>
    <property type="evidence" value="ECO:0007669"/>
    <property type="project" value="InterPro"/>
</dbReference>
<name>A0A0N5BLN4_STREA</name>
<dbReference type="PROSITE" id="PS00108">
    <property type="entry name" value="PROTEIN_KINASE_ST"/>
    <property type="match status" value="1"/>
</dbReference>
<feature type="domain" description="Protein kinase" evidence="1">
    <location>
        <begin position="1"/>
        <end position="182"/>
    </location>
</feature>
<reference evidence="3" key="1">
    <citation type="submission" date="2017-02" db="UniProtKB">
        <authorList>
            <consortium name="WormBaseParasite"/>
        </authorList>
    </citation>
    <scope>IDENTIFICATION</scope>
</reference>
<sequence>MKKKAVRGFGVIFKNILNDQFVATKAEILKNRISISEKNCLSSISNSGIDSLPFNLDIIEDENLSLRFLALSLYHKNLCEYTHEKKNKCLTIHELTIVNISVLRTLNYLNTFQYIYNDIKETNLMLRHEYFSSSIIVLEDLKSTTIFSRTSSNPENVDITPCFVGLWIHKNILYTYTNDLVS</sequence>
<evidence type="ECO:0000259" key="1">
    <source>
        <dbReference type="PROSITE" id="PS50011"/>
    </source>
</evidence>
<accession>A0A0N5BLN4</accession>
<organism evidence="2 3">
    <name type="scientific">Strongyloides papillosus</name>
    <name type="common">Intestinal threadworm</name>
    <dbReference type="NCBI Taxonomy" id="174720"/>
    <lineage>
        <taxon>Eukaryota</taxon>
        <taxon>Metazoa</taxon>
        <taxon>Ecdysozoa</taxon>
        <taxon>Nematoda</taxon>
        <taxon>Chromadorea</taxon>
        <taxon>Rhabditida</taxon>
        <taxon>Tylenchina</taxon>
        <taxon>Panagrolaimomorpha</taxon>
        <taxon>Strongyloidoidea</taxon>
        <taxon>Strongyloididae</taxon>
        <taxon>Strongyloides</taxon>
    </lineage>
</organism>
<evidence type="ECO:0000313" key="3">
    <source>
        <dbReference type="WBParaSite" id="SPAL_0000682925.1"/>
    </source>
</evidence>
<protein>
    <submittedName>
        <fullName evidence="3">Protein kinase domain-containing protein</fullName>
    </submittedName>
</protein>
<dbReference type="Gene3D" id="1.10.510.10">
    <property type="entry name" value="Transferase(Phosphotransferase) domain 1"/>
    <property type="match status" value="1"/>
</dbReference>
<dbReference type="GO" id="GO:0004672">
    <property type="term" value="F:protein kinase activity"/>
    <property type="evidence" value="ECO:0007669"/>
    <property type="project" value="InterPro"/>
</dbReference>
<dbReference type="Proteomes" id="UP000046392">
    <property type="component" value="Unplaced"/>
</dbReference>